<accession>A0A7J7KNR6</accession>
<dbReference type="AlphaFoldDB" id="A0A7J7KNR6"/>
<dbReference type="GO" id="GO:0010972">
    <property type="term" value="P:negative regulation of G2/M transition of mitotic cell cycle"/>
    <property type="evidence" value="ECO:0007669"/>
    <property type="project" value="InterPro"/>
</dbReference>
<feature type="compositionally biased region" description="Basic residues" evidence="1">
    <location>
        <begin position="253"/>
        <end position="267"/>
    </location>
</feature>
<name>A0A7J7KNR6_BUGNE</name>
<evidence type="ECO:0000313" key="3">
    <source>
        <dbReference type="Proteomes" id="UP000593567"/>
    </source>
</evidence>
<dbReference type="GO" id="GO:0030336">
    <property type="term" value="P:negative regulation of cell migration"/>
    <property type="evidence" value="ECO:0007669"/>
    <property type="project" value="InterPro"/>
</dbReference>
<sequence>MAEEELRLRNRDLISRLYASQRFVRQSTESVKTLVRGLDDLQVNIDRVKNFNSRDLGYDEGGDPFLPSQSRSSLDIAAANVNNNNMTQLRRTCLWPEEKLAMDSSYQLQRADSPQLQETVSPQLQKTASPLFKDSGVLKDKLNDLQVVKTSPETSREIRRKLAEEMACEESCPSVNDTIGDLDPPRASFKNVTNTTHASPAADNIIHTPSAAKSTKSVYETPKSILKHRRLIDSNVQVESKFVHTPGWMDRAKRTRTRAKNPSKAKSHQNENICLKSVGRRLPSAEKTEIEELKGVSFVSDCQNKPDGDISILRSNVDNIRSSASQSSIRDQVEKTSSDYNTMSTPTSLSKVRGSPVSTPTRNVMKQRLMGYDWIAALLDQSTESEVTDKHESYFRELKEFRRLHSDECRNDVISGPGGSYGHLSLVDTDNIQPIISETASPNHTCIHSFTVNPRLYAVPVNSDKSGASRCAVCNKKKHLPSTTSPGFVRVSIPRCTLSSPHKVKPHRRKSFNPSDSVALSKHCLKGWVHQRPLKLPLGRNVDLANETKRLKSKFTMTMAEAEDLARKSKASVAVSSRELDQTTLYKREIKNITNQLLGMSHSMQFQSQLLNKTPIH</sequence>
<feature type="compositionally biased region" description="Polar residues" evidence="1">
    <location>
        <begin position="338"/>
        <end position="360"/>
    </location>
</feature>
<dbReference type="OrthoDB" id="10002384at2759"/>
<keyword evidence="3" id="KW-1185">Reference proteome</keyword>
<comment type="caution">
    <text evidence="2">The sequence shown here is derived from an EMBL/GenBank/DDBJ whole genome shotgun (WGS) entry which is preliminary data.</text>
</comment>
<evidence type="ECO:0000313" key="2">
    <source>
        <dbReference type="EMBL" id="KAF6039788.1"/>
    </source>
</evidence>
<dbReference type="Proteomes" id="UP000593567">
    <property type="component" value="Unassembled WGS sequence"/>
</dbReference>
<feature type="region of interest" description="Disordered" evidence="1">
    <location>
        <begin position="322"/>
        <end position="360"/>
    </location>
</feature>
<evidence type="ECO:0000256" key="1">
    <source>
        <dbReference type="SAM" id="MobiDB-lite"/>
    </source>
</evidence>
<reference evidence="2" key="1">
    <citation type="submission" date="2020-06" db="EMBL/GenBank/DDBJ databases">
        <title>Draft genome of Bugula neritina, a colonial animal packing powerful symbionts and potential medicines.</title>
        <authorList>
            <person name="Rayko M."/>
        </authorList>
    </citation>
    <scope>NUCLEOTIDE SEQUENCE [LARGE SCALE GENOMIC DNA]</scope>
    <source>
        <strain evidence="2">Kwan_BN1</strain>
    </source>
</reference>
<dbReference type="EMBL" id="VXIV02000212">
    <property type="protein sequence ID" value="KAF6039788.1"/>
    <property type="molecule type" value="Genomic_DNA"/>
</dbReference>
<protein>
    <submittedName>
        <fullName evidence="2">MIIP</fullName>
    </submittedName>
</protein>
<dbReference type="PANTHER" id="PTHR34831:SF1">
    <property type="entry name" value="MIGRATION AND INVASION-INHIBITORY PROTEIN"/>
    <property type="match status" value="1"/>
</dbReference>
<dbReference type="Pfam" id="PF15734">
    <property type="entry name" value="MIIP"/>
    <property type="match status" value="1"/>
</dbReference>
<dbReference type="PANTHER" id="PTHR34831">
    <property type="entry name" value="MIGRATION AND INVASION-INHIBITORY PROTEIN"/>
    <property type="match status" value="1"/>
</dbReference>
<dbReference type="InterPro" id="IPR031466">
    <property type="entry name" value="MIIP"/>
</dbReference>
<proteinExistence type="predicted"/>
<gene>
    <name evidence="2" type="ORF">EB796_001940</name>
</gene>
<organism evidence="2 3">
    <name type="scientific">Bugula neritina</name>
    <name type="common">Brown bryozoan</name>
    <name type="synonym">Sertularia neritina</name>
    <dbReference type="NCBI Taxonomy" id="10212"/>
    <lineage>
        <taxon>Eukaryota</taxon>
        <taxon>Metazoa</taxon>
        <taxon>Spiralia</taxon>
        <taxon>Lophotrochozoa</taxon>
        <taxon>Bryozoa</taxon>
        <taxon>Gymnolaemata</taxon>
        <taxon>Cheilostomatida</taxon>
        <taxon>Flustrina</taxon>
        <taxon>Buguloidea</taxon>
        <taxon>Bugulidae</taxon>
        <taxon>Bugula</taxon>
    </lineage>
</organism>
<feature type="region of interest" description="Disordered" evidence="1">
    <location>
        <begin position="252"/>
        <end position="272"/>
    </location>
</feature>